<dbReference type="Pfam" id="PF07687">
    <property type="entry name" value="M20_dimer"/>
    <property type="match status" value="1"/>
</dbReference>
<evidence type="ECO:0000256" key="1">
    <source>
        <dbReference type="ARBA" id="ARBA00006153"/>
    </source>
</evidence>
<dbReference type="GO" id="GO:0009850">
    <property type="term" value="P:auxin metabolic process"/>
    <property type="evidence" value="ECO:0007669"/>
    <property type="project" value="TreeGrafter"/>
</dbReference>
<reference evidence="5 6" key="1">
    <citation type="journal article" date="2024" name="Nat. Commun.">
        <title>Phylogenomics reveals the evolutionary origins of lichenization in chlorophyte algae.</title>
        <authorList>
            <person name="Puginier C."/>
            <person name="Libourel C."/>
            <person name="Otte J."/>
            <person name="Skaloud P."/>
            <person name="Haon M."/>
            <person name="Grisel S."/>
            <person name="Petersen M."/>
            <person name="Berrin J.G."/>
            <person name="Delaux P.M."/>
            <person name="Dal Grande F."/>
            <person name="Keller J."/>
        </authorList>
    </citation>
    <scope>NUCLEOTIDE SEQUENCE [LARGE SCALE GENOMIC DNA]</scope>
    <source>
        <strain evidence="5 6">SAG 2043</strain>
    </source>
</reference>
<dbReference type="InterPro" id="IPR002933">
    <property type="entry name" value="Peptidase_M20"/>
</dbReference>
<dbReference type="SUPFAM" id="SSF55031">
    <property type="entry name" value="Bacterial exopeptidase dimerisation domain"/>
    <property type="match status" value="1"/>
</dbReference>
<organism evidence="5 6">
    <name type="scientific">[Myrmecia] bisecta</name>
    <dbReference type="NCBI Taxonomy" id="41462"/>
    <lineage>
        <taxon>Eukaryota</taxon>
        <taxon>Viridiplantae</taxon>
        <taxon>Chlorophyta</taxon>
        <taxon>core chlorophytes</taxon>
        <taxon>Trebouxiophyceae</taxon>
        <taxon>Trebouxiales</taxon>
        <taxon>Trebouxiaceae</taxon>
        <taxon>Myrmecia</taxon>
    </lineage>
</organism>
<feature type="compositionally biased region" description="Polar residues" evidence="3">
    <location>
        <begin position="446"/>
        <end position="478"/>
    </location>
</feature>
<evidence type="ECO:0000256" key="2">
    <source>
        <dbReference type="ARBA" id="ARBA00022801"/>
    </source>
</evidence>
<dbReference type="PANTHER" id="PTHR11014">
    <property type="entry name" value="PEPTIDASE M20 FAMILY MEMBER"/>
    <property type="match status" value="1"/>
</dbReference>
<evidence type="ECO:0000256" key="3">
    <source>
        <dbReference type="SAM" id="MobiDB-lite"/>
    </source>
</evidence>
<dbReference type="InterPro" id="IPR017439">
    <property type="entry name" value="Amidohydrolase"/>
</dbReference>
<dbReference type="PANTHER" id="PTHR11014:SF63">
    <property type="entry name" value="METALLOPEPTIDASE, PUTATIVE (AFU_ORTHOLOGUE AFUA_6G09600)-RELATED"/>
    <property type="match status" value="1"/>
</dbReference>
<name>A0AAW1Q2G1_9CHLO</name>
<keyword evidence="6" id="KW-1185">Reference proteome</keyword>
<evidence type="ECO:0000313" key="5">
    <source>
        <dbReference type="EMBL" id="KAK9815946.1"/>
    </source>
</evidence>
<comment type="similarity">
    <text evidence="1">Belongs to the peptidase M20 family.</text>
</comment>
<feature type="compositionally biased region" description="Low complexity" evidence="3">
    <location>
        <begin position="495"/>
        <end position="513"/>
    </location>
</feature>
<dbReference type="NCBIfam" id="TIGR01891">
    <property type="entry name" value="amidohydrolases"/>
    <property type="match status" value="1"/>
</dbReference>
<dbReference type="InterPro" id="IPR036264">
    <property type="entry name" value="Bact_exopeptidase_dim_dom"/>
</dbReference>
<accession>A0AAW1Q2G1</accession>
<dbReference type="GO" id="GO:0005783">
    <property type="term" value="C:endoplasmic reticulum"/>
    <property type="evidence" value="ECO:0007669"/>
    <property type="project" value="TreeGrafter"/>
</dbReference>
<dbReference type="InterPro" id="IPR011650">
    <property type="entry name" value="Peptidase_M20_dimer"/>
</dbReference>
<evidence type="ECO:0000259" key="4">
    <source>
        <dbReference type="Pfam" id="PF07687"/>
    </source>
</evidence>
<evidence type="ECO:0000313" key="6">
    <source>
        <dbReference type="Proteomes" id="UP001489004"/>
    </source>
</evidence>
<dbReference type="Pfam" id="PF01546">
    <property type="entry name" value="Peptidase_M20"/>
    <property type="match status" value="1"/>
</dbReference>
<dbReference type="FunFam" id="3.30.70.360:FF:000001">
    <property type="entry name" value="N-acetyldiaminopimelate deacetylase"/>
    <property type="match status" value="1"/>
</dbReference>
<feature type="domain" description="Peptidase M20 dimerisation" evidence="4">
    <location>
        <begin position="194"/>
        <end position="287"/>
    </location>
</feature>
<dbReference type="GO" id="GO:0010179">
    <property type="term" value="F:IAA-Ala conjugate hydrolase activity"/>
    <property type="evidence" value="ECO:0007669"/>
    <property type="project" value="TreeGrafter"/>
</dbReference>
<dbReference type="Gene3D" id="3.30.70.360">
    <property type="match status" value="1"/>
</dbReference>
<proteinExistence type="inferred from homology"/>
<feature type="region of interest" description="Disordered" evidence="3">
    <location>
        <begin position="442"/>
        <end position="522"/>
    </location>
</feature>
<feature type="compositionally biased region" description="Polar residues" evidence="3">
    <location>
        <begin position="368"/>
        <end position="391"/>
    </location>
</feature>
<feature type="region of interest" description="Disordered" evidence="3">
    <location>
        <begin position="365"/>
        <end position="391"/>
    </location>
</feature>
<dbReference type="SUPFAM" id="SSF53187">
    <property type="entry name" value="Zn-dependent exopeptidases"/>
    <property type="match status" value="1"/>
</dbReference>
<dbReference type="Gene3D" id="3.40.630.10">
    <property type="entry name" value="Zn peptidases"/>
    <property type="match status" value="1"/>
</dbReference>
<protein>
    <recommendedName>
        <fullName evidence="4">Peptidase M20 dimerisation domain-containing protein</fullName>
    </recommendedName>
</protein>
<sequence>MTSISPREARSSGLLAEAKALLPWLRTIRRELHQQPELAFEEHITSSYIRARLRELGIPFKHPVAKTGIVATIGQGSPKFALRADMDALPILEEVDVAYKSKAEGRMHACGHDTHMTMLLGAAKLLKAREASLQGTVVLLFQPAEEGGAGGKHMVAEGALHGVGGVFGIHVWPDAPAGLVGTRAGTLMAASDKFIVEVQGRGGHGAMPHLTLDPVVAAATAVVALQPLVSRETSPTDSAVITVARFNTGPGASNVIPETVTFSGTMRALTHEQFNKLRKRITATIQSTVGLYGCNATVQWSPQPYGPTVNDPQLVSLVESVAIQLLGPAHFRRLAEPSMAAEDFSFLADAVPGTCTAIKAQTAIRPSARSQPSRTVCSAAPQSQGPAQSRRNILSTGLLSAAAAAIMFTSAPANAGLNDNFTPKYSPKDETEQRKLLGEAVGARGSPSSAGLDNIRQNATLDNPNDSLQPSDRSQQAQPLVPSSEKAARARQFGAAKEAVGASSESEVSSDVAIPSKSQSNQ</sequence>
<comment type="caution">
    <text evidence="5">The sequence shown here is derived from an EMBL/GenBank/DDBJ whole genome shotgun (WGS) entry which is preliminary data.</text>
</comment>
<gene>
    <name evidence="5" type="ORF">WJX72_012465</name>
</gene>
<dbReference type="EMBL" id="JALJOR010000006">
    <property type="protein sequence ID" value="KAK9815946.1"/>
    <property type="molecule type" value="Genomic_DNA"/>
</dbReference>
<dbReference type="Proteomes" id="UP001489004">
    <property type="component" value="Unassembled WGS sequence"/>
</dbReference>
<dbReference type="AlphaFoldDB" id="A0AAW1Q2G1"/>
<keyword evidence="2" id="KW-0378">Hydrolase</keyword>